<protein>
    <submittedName>
        <fullName evidence="1">Uncharacterized protein</fullName>
    </submittedName>
</protein>
<reference evidence="1" key="1">
    <citation type="submission" date="2014-09" db="EMBL/GenBank/DDBJ databases">
        <authorList>
            <person name="Magalhaes I.L.F."/>
            <person name="Oliveira U."/>
            <person name="Santos F.R."/>
            <person name="Vidigal T.H.D.A."/>
            <person name="Brescovit A.D."/>
            <person name="Santos A.J."/>
        </authorList>
    </citation>
    <scope>NUCLEOTIDE SEQUENCE</scope>
    <source>
        <tissue evidence="1">Shoot tissue taken approximately 20 cm above the soil surface</tissue>
    </source>
</reference>
<sequence length="10" mass="1171">MWVTLNSYTG</sequence>
<dbReference type="EMBL" id="GBRH01233313">
    <property type="protein sequence ID" value="JAD64582.1"/>
    <property type="molecule type" value="Transcribed_RNA"/>
</dbReference>
<reference evidence="1" key="2">
    <citation type="journal article" date="2015" name="Data Brief">
        <title>Shoot transcriptome of the giant reed, Arundo donax.</title>
        <authorList>
            <person name="Barrero R.A."/>
            <person name="Guerrero F.D."/>
            <person name="Moolhuijzen P."/>
            <person name="Goolsby J.A."/>
            <person name="Tidwell J."/>
            <person name="Bellgard S.E."/>
            <person name="Bellgard M.I."/>
        </authorList>
    </citation>
    <scope>NUCLEOTIDE SEQUENCE</scope>
    <source>
        <tissue evidence="1">Shoot tissue taken approximately 20 cm above the soil surface</tissue>
    </source>
</reference>
<evidence type="ECO:0000313" key="1">
    <source>
        <dbReference type="EMBL" id="JAD64582.1"/>
    </source>
</evidence>
<accession>A0A0A9BZ98</accession>
<name>A0A0A9BZ98_ARUDO</name>
<proteinExistence type="predicted"/>
<organism evidence="1">
    <name type="scientific">Arundo donax</name>
    <name type="common">Giant reed</name>
    <name type="synonym">Donax arundinaceus</name>
    <dbReference type="NCBI Taxonomy" id="35708"/>
    <lineage>
        <taxon>Eukaryota</taxon>
        <taxon>Viridiplantae</taxon>
        <taxon>Streptophyta</taxon>
        <taxon>Embryophyta</taxon>
        <taxon>Tracheophyta</taxon>
        <taxon>Spermatophyta</taxon>
        <taxon>Magnoliopsida</taxon>
        <taxon>Liliopsida</taxon>
        <taxon>Poales</taxon>
        <taxon>Poaceae</taxon>
        <taxon>PACMAD clade</taxon>
        <taxon>Arundinoideae</taxon>
        <taxon>Arundineae</taxon>
        <taxon>Arundo</taxon>
    </lineage>
</organism>